<dbReference type="EMBL" id="CAJNOK010004432">
    <property type="protein sequence ID" value="CAF0937531.1"/>
    <property type="molecule type" value="Genomic_DNA"/>
</dbReference>
<organism evidence="4 5">
    <name type="scientific">Didymodactylos carnosus</name>
    <dbReference type="NCBI Taxonomy" id="1234261"/>
    <lineage>
        <taxon>Eukaryota</taxon>
        <taxon>Metazoa</taxon>
        <taxon>Spiralia</taxon>
        <taxon>Gnathifera</taxon>
        <taxon>Rotifera</taxon>
        <taxon>Eurotatoria</taxon>
        <taxon>Bdelloidea</taxon>
        <taxon>Philodinida</taxon>
        <taxon>Philodinidae</taxon>
        <taxon>Didymodactylos</taxon>
    </lineage>
</organism>
<comment type="similarity">
    <text evidence="1">Belongs to the BTG family.</text>
</comment>
<feature type="domain" description="Anti-proliferative protein" evidence="2">
    <location>
        <begin position="1"/>
        <end position="109"/>
    </location>
</feature>
<dbReference type="InterPro" id="IPR036054">
    <property type="entry name" value="BTG-like_sf"/>
</dbReference>
<dbReference type="Proteomes" id="UP000677228">
    <property type="component" value="Unassembled WGS sequence"/>
</dbReference>
<dbReference type="InterPro" id="IPR002087">
    <property type="entry name" value="Anti_prolifrtn"/>
</dbReference>
<evidence type="ECO:0000256" key="1">
    <source>
        <dbReference type="ARBA" id="ARBA00007989"/>
    </source>
</evidence>
<evidence type="ECO:0000313" key="5">
    <source>
        <dbReference type="Proteomes" id="UP000682733"/>
    </source>
</evidence>
<dbReference type="GO" id="GO:0005634">
    <property type="term" value="C:nucleus"/>
    <property type="evidence" value="ECO:0007669"/>
    <property type="project" value="TreeGrafter"/>
</dbReference>
<protein>
    <recommendedName>
        <fullName evidence="2">Anti-proliferative protein domain-containing protein</fullName>
    </recommendedName>
</protein>
<dbReference type="PANTHER" id="PTHR22978:SF22">
    <property type="entry name" value="BTG FAMILY PROTEIN"/>
    <property type="match status" value="1"/>
</dbReference>
<gene>
    <name evidence="3" type="ORF">OVA965_LOCUS11461</name>
    <name evidence="4" type="ORF">TMI583_LOCUS11462</name>
</gene>
<dbReference type="PRINTS" id="PR00310">
    <property type="entry name" value="ANTIPRLFBTG1"/>
</dbReference>
<dbReference type="Gene3D" id="3.90.640.90">
    <property type="entry name" value="Anti-proliferative protein, N-terminal domain"/>
    <property type="match status" value="1"/>
</dbReference>
<sequence length="383" mass="44779">MQVEIETGVNYFVGLLIEYGEGLTQQNLEQFKNSLINILSSRYINHWYPQYPHRGEAYRCLTVNTNLDPTLFRACQEANIEPELLKCCLPKKLFLWIDPGHVSCRVGNERCPIRDLYRCYTKEYQQQLHHEEKRYNYYQHPSSNSSLSLSINNNNKENKENHYKILTLSSNKKSYAAAVEGIENSNVPSVLSITTRNSNNNNNPIIIQSESNYPVTSSIRLTAENNFHSYSSMKNNHLKYKTSTRLNLPIPITMSSVGNINFYRQQQHQHQQTHIQQSFAIKQPIRTIQQSYHQDQFLVDHENNYCCYSTIPTNTQFMRNIHPYYPNTSLTNKSPSTITWSDHTRSFLSSTAHTSPSFPSYPISFQQQQQQQRQIYCRHQTAW</sequence>
<dbReference type="EMBL" id="CAJOBA010004435">
    <property type="protein sequence ID" value="CAF3713042.1"/>
    <property type="molecule type" value="Genomic_DNA"/>
</dbReference>
<reference evidence="4" key="1">
    <citation type="submission" date="2021-02" db="EMBL/GenBank/DDBJ databases">
        <authorList>
            <person name="Nowell W R."/>
        </authorList>
    </citation>
    <scope>NUCLEOTIDE SEQUENCE</scope>
</reference>
<accession>A0A8S2I575</accession>
<dbReference type="InterPro" id="IPR033332">
    <property type="entry name" value="BTG"/>
</dbReference>
<evidence type="ECO:0000259" key="2">
    <source>
        <dbReference type="SMART" id="SM00099"/>
    </source>
</evidence>
<evidence type="ECO:0000313" key="3">
    <source>
        <dbReference type="EMBL" id="CAF0937531.1"/>
    </source>
</evidence>
<dbReference type="PANTHER" id="PTHR22978">
    <property type="entry name" value="B-CELL TRANSLOCATION GENE"/>
    <property type="match status" value="1"/>
</dbReference>
<name>A0A8S2I575_9BILA</name>
<dbReference type="SMART" id="SM00099">
    <property type="entry name" value="btg1"/>
    <property type="match status" value="1"/>
</dbReference>
<dbReference type="Pfam" id="PF07742">
    <property type="entry name" value="BTG"/>
    <property type="match status" value="1"/>
</dbReference>
<dbReference type="AlphaFoldDB" id="A0A8S2I575"/>
<dbReference type="Proteomes" id="UP000682733">
    <property type="component" value="Unassembled WGS sequence"/>
</dbReference>
<dbReference type="SUPFAM" id="SSF160696">
    <property type="entry name" value="BTG domain-like"/>
    <property type="match status" value="1"/>
</dbReference>
<dbReference type="GO" id="GO:0005737">
    <property type="term" value="C:cytoplasm"/>
    <property type="evidence" value="ECO:0007669"/>
    <property type="project" value="TreeGrafter"/>
</dbReference>
<comment type="caution">
    <text evidence="4">The sequence shown here is derived from an EMBL/GenBank/DDBJ whole genome shotgun (WGS) entry which is preliminary data.</text>
</comment>
<proteinExistence type="inferred from homology"/>
<evidence type="ECO:0000313" key="4">
    <source>
        <dbReference type="EMBL" id="CAF3713042.1"/>
    </source>
</evidence>